<feature type="compositionally biased region" description="Basic residues" evidence="1">
    <location>
        <begin position="124"/>
        <end position="138"/>
    </location>
</feature>
<protein>
    <submittedName>
        <fullName evidence="2">Uncharacterized protein</fullName>
    </submittedName>
</protein>
<feature type="region of interest" description="Disordered" evidence="1">
    <location>
        <begin position="100"/>
        <end position="138"/>
    </location>
</feature>
<reference evidence="2" key="1">
    <citation type="journal article" date="2023" name="Mol. Plant Microbe Interact.">
        <title>Elucidating the Obligate Nature and Biological Capacity of an Invasive Fungal Corn Pathogen.</title>
        <authorList>
            <person name="MacCready J.S."/>
            <person name="Roggenkamp E.M."/>
            <person name="Gdanetz K."/>
            <person name="Chilvers M.I."/>
        </authorList>
    </citation>
    <scope>NUCLEOTIDE SEQUENCE</scope>
    <source>
        <strain evidence="2">PM02</strain>
    </source>
</reference>
<evidence type="ECO:0000313" key="2">
    <source>
        <dbReference type="EMBL" id="KAK2068735.1"/>
    </source>
</evidence>
<proteinExistence type="predicted"/>
<name>A0AAD9I1E8_9PEZI</name>
<accession>A0AAD9I1E8</accession>
<dbReference type="Proteomes" id="UP001217918">
    <property type="component" value="Unassembled WGS sequence"/>
</dbReference>
<feature type="region of interest" description="Disordered" evidence="1">
    <location>
        <begin position="1"/>
        <end position="28"/>
    </location>
</feature>
<dbReference type="AlphaFoldDB" id="A0AAD9I1E8"/>
<comment type="caution">
    <text evidence="2">The sequence shown here is derived from an EMBL/GenBank/DDBJ whole genome shotgun (WGS) entry which is preliminary data.</text>
</comment>
<organism evidence="2 3">
    <name type="scientific">Phyllachora maydis</name>
    <dbReference type="NCBI Taxonomy" id="1825666"/>
    <lineage>
        <taxon>Eukaryota</taxon>
        <taxon>Fungi</taxon>
        <taxon>Dikarya</taxon>
        <taxon>Ascomycota</taxon>
        <taxon>Pezizomycotina</taxon>
        <taxon>Sordariomycetes</taxon>
        <taxon>Sordariomycetidae</taxon>
        <taxon>Phyllachorales</taxon>
        <taxon>Phyllachoraceae</taxon>
        <taxon>Phyllachora</taxon>
    </lineage>
</organism>
<evidence type="ECO:0000313" key="3">
    <source>
        <dbReference type="Proteomes" id="UP001217918"/>
    </source>
</evidence>
<sequence length="160" mass="18054">MVEQGDDDDDVDDDHAGGSAGHPGTVVPRADSLLGWLLRWREGKHGHKAPKAPEAKPREFAFAVEYSTFDHATYNMTDLTVPSLVQLAYDMSRKGAKGQHAFFATDASPDDVDESVERPDEQKKQKKKKKKRRPKNQKWLHFLHHAFVSTVSDEDLEKMA</sequence>
<feature type="compositionally biased region" description="Acidic residues" evidence="1">
    <location>
        <begin position="1"/>
        <end position="13"/>
    </location>
</feature>
<keyword evidence="3" id="KW-1185">Reference proteome</keyword>
<gene>
    <name evidence="2" type="ORF">P8C59_003362</name>
</gene>
<evidence type="ECO:0000256" key="1">
    <source>
        <dbReference type="SAM" id="MobiDB-lite"/>
    </source>
</evidence>
<dbReference type="EMBL" id="JAQQPM010000002">
    <property type="protein sequence ID" value="KAK2068735.1"/>
    <property type="molecule type" value="Genomic_DNA"/>
</dbReference>